<accession>A0A3B0UZE0</accession>
<dbReference type="InterPro" id="IPR017695">
    <property type="entry name" value="Se-dep_Mo_hydrolase_YqeB"/>
</dbReference>
<sequence>MLFSQHLVILRGGGDLATGVAYRLHNAGFPIIVLELERPLVVRRQVALATAVLQNQITIETLHAQRANSVAQAMVLIQQSIMPVLVAPELSVINPKSKIENRKSKILIDARMAKRNIDTNIDQAELVIALGPGFTAGTDCHAVIETMRGHHLGRVIWEGAAIPNTGTPGIVAGKGAERVLRAPVSGEVSWRVEIGDLVQKGQIIGDVSGKTVAAPFAGVLRGLIAPGIEIPAGYKIGDLDARADREACFTISDKALSIGGGVLEAVLTHLNQQL</sequence>
<dbReference type="NCBIfam" id="TIGR03309">
    <property type="entry name" value="matur_yqeB"/>
    <property type="match status" value="1"/>
</dbReference>
<reference evidence="1" key="1">
    <citation type="submission" date="2018-06" db="EMBL/GenBank/DDBJ databases">
        <authorList>
            <person name="Zhirakovskaya E."/>
        </authorList>
    </citation>
    <scope>NUCLEOTIDE SEQUENCE</scope>
</reference>
<organism evidence="1">
    <name type="scientific">hydrothermal vent metagenome</name>
    <dbReference type="NCBI Taxonomy" id="652676"/>
    <lineage>
        <taxon>unclassified sequences</taxon>
        <taxon>metagenomes</taxon>
        <taxon>ecological metagenomes</taxon>
    </lineage>
</organism>
<dbReference type="EMBL" id="UOEU01000633">
    <property type="protein sequence ID" value="VAW36625.1"/>
    <property type="molecule type" value="Genomic_DNA"/>
</dbReference>
<proteinExistence type="predicted"/>
<dbReference type="AlphaFoldDB" id="A0A3B0UZE0"/>
<protein>
    <submittedName>
        <fullName evidence="1">Xanthine and CO dehydrogenases maturation factor, XdhC/CoxF family</fullName>
    </submittedName>
</protein>
<evidence type="ECO:0000313" key="1">
    <source>
        <dbReference type="EMBL" id="VAW36625.1"/>
    </source>
</evidence>
<gene>
    <name evidence="1" type="ORF">MNBD_CHLOROFLEXI01-5050</name>
</gene>
<name>A0A3B0UZE0_9ZZZZ</name>